<dbReference type="GO" id="GO:0005774">
    <property type="term" value="C:vacuolar membrane"/>
    <property type="evidence" value="ECO:0007669"/>
    <property type="project" value="UniProtKB-SubCell"/>
</dbReference>
<dbReference type="PROSITE" id="PS51382">
    <property type="entry name" value="SPX"/>
    <property type="match status" value="1"/>
</dbReference>
<dbReference type="InterPro" id="IPR004331">
    <property type="entry name" value="SPX_dom"/>
</dbReference>
<feature type="transmembrane region" description="Helical" evidence="6">
    <location>
        <begin position="515"/>
        <end position="535"/>
    </location>
</feature>
<dbReference type="InterPro" id="IPR051572">
    <property type="entry name" value="VTC_Complex_Subunit"/>
</dbReference>
<name>A0A8H7EL17_9FUNG</name>
<evidence type="ECO:0000313" key="9">
    <source>
        <dbReference type="Proteomes" id="UP000605846"/>
    </source>
</evidence>
<reference evidence="8" key="1">
    <citation type="submission" date="2020-01" db="EMBL/GenBank/DDBJ databases">
        <title>Genome Sequencing of Three Apophysomyces-Like Fungal Strains Confirms a Novel Fungal Genus in the Mucoromycota with divergent Burkholderia-like Endosymbiotic Bacteria.</title>
        <authorList>
            <person name="Stajich J.E."/>
            <person name="Macias A.M."/>
            <person name="Carter-House D."/>
            <person name="Lovett B."/>
            <person name="Kasson L.R."/>
            <person name="Berry K."/>
            <person name="Grigoriev I."/>
            <person name="Chang Y."/>
            <person name="Spatafora J."/>
            <person name="Kasson M.T."/>
        </authorList>
    </citation>
    <scope>NUCLEOTIDE SEQUENCE</scope>
    <source>
        <strain evidence="8">NRRL A-21654</strain>
    </source>
</reference>
<dbReference type="InterPro" id="IPR042267">
    <property type="entry name" value="VTC_sf"/>
</dbReference>
<keyword evidence="9" id="KW-1185">Reference proteome</keyword>
<dbReference type="Gene3D" id="3.20.100.30">
    <property type="entry name" value="VTC, catalytic tunnel domain"/>
    <property type="match status" value="1"/>
</dbReference>
<dbReference type="Pfam" id="PF02656">
    <property type="entry name" value="DUF202"/>
    <property type="match status" value="1"/>
</dbReference>
<keyword evidence="4 6" id="KW-1133">Transmembrane helix</keyword>
<dbReference type="Proteomes" id="UP000605846">
    <property type="component" value="Unassembled WGS sequence"/>
</dbReference>
<protein>
    <submittedName>
        <fullName evidence="8">Vacuolar transporter chaperone</fullName>
    </submittedName>
</protein>
<dbReference type="OrthoDB" id="2243669at2759"/>
<evidence type="ECO:0000259" key="7">
    <source>
        <dbReference type="PROSITE" id="PS51382"/>
    </source>
</evidence>
<feature type="transmembrane region" description="Helical" evidence="6">
    <location>
        <begin position="450"/>
        <end position="470"/>
    </location>
</feature>
<sequence length="553" mass="64244">MKFGEYLQKHMAAPWRDECVRYDSFKRDLKARQLEHAWNEADETHFIAFFIEELSRVEEFVRQRMQQLHNRCQSYNDMYQPLSSYACLSPYYTSTSCLFDDILTEIHTLCNFLNLNRTGFEKLRKRYKKSTNSQLPSVSQKFDQMMANVSHLREFCQPQSKIYWIHLEDLAKVKSYLESFLSLTTVLDMSMSDVFFDNRNWDVYRGQVQAGAGDDMIWLRWHGPLVFAEYKSQTLRECIELKPEEVKAFAEGRYSIADYMRRANEADSGKSIETILRIQTFIQSRQLNPVLQCTYRRTEFRSLNDSGICLRMDTQLTFAKSGNCPPEHILTGDEAYRVPYAVLAITTTDRETDCHSIWLSHLTTNHLVHEMSPQFSKYVHGASQLLAVPQIQLSNVTANNDDKRSLQSHSASPTVVVEMDQIEPSLKKKKKGNKTVKVEPKAFFANERTFISWLQFCALLLTVALNLLNFGDNISRISGATFILVSAFMSLYALARYQYRGWTLRKQSNARYDDVYGPVILCVLIVMALLVNFYLRFRQQLQSKDDTPLKTGE</sequence>
<keyword evidence="3 6" id="KW-0812">Transmembrane</keyword>
<keyword evidence="5 6" id="KW-0472">Membrane</keyword>
<dbReference type="PANTHER" id="PTHR46140:SF1">
    <property type="entry name" value="VACUOLAR TRANSPORTER CHAPERONE COMPLEX SUBUNIT 4-RELATED"/>
    <property type="match status" value="1"/>
</dbReference>
<feature type="transmembrane region" description="Helical" evidence="6">
    <location>
        <begin position="477"/>
        <end position="495"/>
    </location>
</feature>
<evidence type="ECO:0000256" key="4">
    <source>
        <dbReference type="ARBA" id="ARBA00022989"/>
    </source>
</evidence>
<dbReference type="InterPro" id="IPR003807">
    <property type="entry name" value="DUF202"/>
</dbReference>
<dbReference type="PANTHER" id="PTHR46140">
    <property type="entry name" value="VACUOLAR TRANSPORTER CHAPERONE 1-RELATED"/>
    <property type="match status" value="1"/>
</dbReference>
<proteinExistence type="predicted"/>
<accession>A0A8H7EL17</accession>
<organism evidence="8 9">
    <name type="scientific">Apophysomyces ossiformis</name>
    <dbReference type="NCBI Taxonomy" id="679940"/>
    <lineage>
        <taxon>Eukaryota</taxon>
        <taxon>Fungi</taxon>
        <taxon>Fungi incertae sedis</taxon>
        <taxon>Mucoromycota</taxon>
        <taxon>Mucoromycotina</taxon>
        <taxon>Mucoromycetes</taxon>
        <taxon>Mucorales</taxon>
        <taxon>Mucorineae</taxon>
        <taxon>Mucoraceae</taxon>
        <taxon>Apophysomyces</taxon>
    </lineage>
</organism>
<evidence type="ECO:0000256" key="5">
    <source>
        <dbReference type="ARBA" id="ARBA00023136"/>
    </source>
</evidence>
<dbReference type="GO" id="GO:0006799">
    <property type="term" value="P:polyphosphate biosynthetic process"/>
    <property type="evidence" value="ECO:0007669"/>
    <property type="project" value="UniProtKB-ARBA"/>
</dbReference>
<dbReference type="EMBL" id="JABAYA010000307">
    <property type="protein sequence ID" value="KAF7721091.1"/>
    <property type="molecule type" value="Genomic_DNA"/>
</dbReference>
<keyword evidence="2" id="KW-0926">Vacuole</keyword>
<gene>
    <name evidence="8" type="primary">VTC4_4</name>
    <name evidence="8" type="ORF">EC973_005409</name>
</gene>
<dbReference type="AlphaFoldDB" id="A0A8H7EL17"/>
<evidence type="ECO:0000313" key="8">
    <source>
        <dbReference type="EMBL" id="KAF7721091.1"/>
    </source>
</evidence>
<evidence type="ECO:0000256" key="2">
    <source>
        <dbReference type="ARBA" id="ARBA00022554"/>
    </source>
</evidence>
<evidence type="ECO:0000256" key="1">
    <source>
        <dbReference type="ARBA" id="ARBA00004128"/>
    </source>
</evidence>
<evidence type="ECO:0000256" key="6">
    <source>
        <dbReference type="SAM" id="Phobius"/>
    </source>
</evidence>
<evidence type="ECO:0000256" key="3">
    <source>
        <dbReference type="ARBA" id="ARBA00022692"/>
    </source>
</evidence>
<dbReference type="Pfam" id="PF09359">
    <property type="entry name" value="VTC"/>
    <property type="match status" value="1"/>
</dbReference>
<feature type="domain" description="SPX" evidence="7">
    <location>
        <begin position="1"/>
        <end position="141"/>
    </location>
</feature>
<comment type="subcellular location">
    <subcellularLocation>
        <location evidence="1">Vacuole membrane</location>
        <topology evidence="1">Multi-pass membrane protein</topology>
    </subcellularLocation>
</comment>
<dbReference type="InterPro" id="IPR018966">
    <property type="entry name" value="VTC_domain"/>
</dbReference>
<comment type="caution">
    <text evidence="8">The sequence shown here is derived from an EMBL/GenBank/DDBJ whole genome shotgun (WGS) entry which is preliminary data.</text>
</comment>